<comment type="similarity">
    <text evidence="1">Belongs to the deoxyhypusine synthase family.</text>
</comment>
<evidence type="ECO:0000313" key="4">
    <source>
        <dbReference type="EMBL" id="KAL3810043.1"/>
    </source>
</evidence>
<evidence type="ECO:0008006" key="6">
    <source>
        <dbReference type="Google" id="ProtNLM"/>
    </source>
</evidence>
<dbReference type="PANTHER" id="PTHR11703">
    <property type="entry name" value="DEOXYHYPUSINE SYNTHASE"/>
    <property type="match status" value="1"/>
</dbReference>
<dbReference type="Pfam" id="PF01916">
    <property type="entry name" value="DS"/>
    <property type="match status" value="2"/>
</dbReference>
<proteinExistence type="inferred from homology"/>
<feature type="compositionally biased region" description="Low complexity" evidence="3">
    <location>
        <begin position="252"/>
        <end position="266"/>
    </location>
</feature>
<dbReference type="InterPro" id="IPR036982">
    <property type="entry name" value="Deoxyhypusine_synthase_sf"/>
</dbReference>
<dbReference type="NCBIfam" id="TIGR00321">
    <property type="entry name" value="dhys"/>
    <property type="match status" value="1"/>
</dbReference>
<dbReference type="Proteomes" id="UP001530377">
    <property type="component" value="Unassembled WGS sequence"/>
</dbReference>
<comment type="caution">
    <text evidence="4">The sequence shown here is derived from an EMBL/GenBank/DDBJ whole genome shotgun (WGS) entry which is preliminary data.</text>
</comment>
<dbReference type="AlphaFoldDB" id="A0ABD3RB46"/>
<dbReference type="EMBL" id="JALLPB020000356">
    <property type="protein sequence ID" value="KAL3810043.1"/>
    <property type="molecule type" value="Genomic_DNA"/>
</dbReference>
<accession>A0ABD3RB46</accession>
<gene>
    <name evidence="4" type="ORF">ACHAXA_009456</name>
</gene>
<feature type="region of interest" description="Disordered" evidence="3">
    <location>
        <begin position="113"/>
        <end position="132"/>
    </location>
</feature>
<keyword evidence="5" id="KW-1185">Reference proteome</keyword>
<organism evidence="4 5">
    <name type="scientific">Cyclostephanos tholiformis</name>
    <dbReference type="NCBI Taxonomy" id="382380"/>
    <lineage>
        <taxon>Eukaryota</taxon>
        <taxon>Sar</taxon>
        <taxon>Stramenopiles</taxon>
        <taxon>Ochrophyta</taxon>
        <taxon>Bacillariophyta</taxon>
        <taxon>Coscinodiscophyceae</taxon>
        <taxon>Thalassiosirophycidae</taxon>
        <taxon>Stephanodiscales</taxon>
        <taxon>Stephanodiscaceae</taxon>
        <taxon>Cyclostephanos</taxon>
    </lineage>
</organism>
<evidence type="ECO:0000313" key="5">
    <source>
        <dbReference type="Proteomes" id="UP001530377"/>
    </source>
</evidence>
<protein>
    <recommendedName>
        <fullName evidence="6">Deoxyhypusine synthase</fullName>
    </recommendedName>
</protein>
<sequence length="464" mass="51570">MNRKHPHMEHADNDVDDDDANSILSHDRPLEPNNAVTTSNKSIPSVSASAVLGESESMPDDHPICRGHDFDLPNSNTIDSIMSSMLTTGFQATNLGRAIEEVNRMRSFRLSDVPLGRGGGEGNGGYHDTSPRDMDVRRRIRARIFLAYTSNQISCGQREVIRYLVRHKMVDVLVTTAGGIEEDVVKCLEHTYMGDFNLDGRELRKRGINRIGNLLVPNRNYCKFEDWLMPLLCKMHDEQDEGWMRMARELTASTSSASTSTSSIGTGKTGDDDDGCRAPVPEEMMRPFSITPSEFISRLGREINDESSVLYWAYKNSIPVFCPALTDGSIGDMIYFHSYKRPGFVLDIARDIRNINDLAVRSYATGQIIIGGGIVKHHTCNANLMRNGADFSVYINTGHEFDGSDSGASPEEAISWGKIRITANPVKVCADATIAFPLLVSQTFARDVDAWKESTRDCVCWIDD</sequence>
<feature type="compositionally biased region" description="Basic and acidic residues" evidence="3">
    <location>
        <begin position="59"/>
        <end position="68"/>
    </location>
</feature>
<name>A0ABD3RB46_9STRA</name>
<dbReference type="PANTHER" id="PTHR11703:SF0">
    <property type="entry name" value="DEOXYHYPUSINE SYNTHASE"/>
    <property type="match status" value="1"/>
</dbReference>
<keyword evidence="2" id="KW-0520">NAD</keyword>
<feature type="region of interest" description="Disordered" evidence="3">
    <location>
        <begin position="252"/>
        <end position="278"/>
    </location>
</feature>
<dbReference type="InterPro" id="IPR002773">
    <property type="entry name" value="Deoxyhypusine_synthase"/>
</dbReference>
<dbReference type="InterPro" id="IPR029035">
    <property type="entry name" value="DHS-like_NAD/FAD-binding_dom"/>
</dbReference>
<evidence type="ECO:0000256" key="1">
    <source>
        <dbReference type="ARBA" id="ARBA00009892"/>
    </source>
</evidence>
<feature type="compositionally biased region" description="Gly residues" evidence="3">
    <location>
        <begin position="116"/>
        <end position="125"/>
    </location>
</feature>
<feature type="compositionally biased region" description="Polar residues" evidence="3">
    <location>
        <begin position="34"/>
        <end position="48"/>
    </location>
</feature>
<dbReference type="Gene3D" id="3.40.910.10">
    <property type="entry name" value="Deoxyhypusine synthase"/>
    <property type="match status" value="1"/>
</dbReference>
<dbReference type="SUPFAM" id="SSF52467">
    <property type="entry name" value="DHS-like NAD/FAD-binding domain"/>
    <property type="match status" value="1"/>
</dbReference>
<evidence type="ECO:0000256" key="3">
    <source>
        <dbReference type="SAM" id="MobiDB-lite"/>
    </source>
</evidence>
<feature type="region of interest" description="Disordered" evidence="3">
    <location>
        <begin position="1"/>
        <end position="68"/>
    </location>
</feature>
<reference evidence="4 5" key="1">
    <citation type="submission" date="2024-10" db="EMBL/GenBank/DDBJ databases">
        <title>Updated reference genomes for cyclostephanoid diatoms.</title>
        <authorList>
            <person name="Roberts W.R."/>
            <person name="Alverson A.J."/>
        </authorList>
    </citation>
    <scope>NUCLEOTIDE SEQUENCE [LARGE SCALE GENOMIC DNA]</scope>
    <source>
        <strain evidence="4 5">AJA228-03</strain>
    </source>
</reference>
<evidence type="ECO:0000256" key="2">
    <source>
        <dbReference type="ARBA" id="ARBA00023027"/>
    </source>
</evidence>